<reference evidence="2 3" key="1">
    <citation type="journal article" date="2018" name="Nat. Ecol. Evol.">
        <title>Shark genomes provide insights into elasmobranch evolution and the origin of vertebrates.</title>
        <authorList>
            <person name="Hara Y"/>
            <person name="Yamaguchi K"/>
            <person name="Onimaru K"/>
            <person name="Kadota M"/>
            <person name="Koyanagi M"/>
            <person name="Keeley SD"/>
            <person name="Tatsumi K"/>
            <person name="Tanaka K"/>
            <person name="Motone F"/>
            <person name="Kageyama Y"/>
            <person name="Nozu R"/>
            <person name="Adachi N"/>
            <person name="Nishimura O"/>
            <person name="Nakagawa R"/>
            <person name="Tanegashima C"/>
            <person name="Kiyatake I"/>
            <person name="Matsumoto R"/>
            <person name="Murakumo K"/>
            <person name="Nishida K"/>
            <person name="Terakita A"/>
            <person name="Kuratani S"/>
            <person name="Sato K"/>
            <person name="Hyodo S Kuraku.S."/>
        </authorList>
    </citation>
    <scope>NUCLEOTIDE SEQUENCE [LARGE SCALE GENOMIC DNA]</scope>
</reference>
<feature type="non-terminal residue" evidence="2">
    <location>
        <position position="1"/>
    </location>
</feature>
<feature type="region of interest" description="Disordered" evidence="1">
    <location>
        <begin position="34"/>
        <end position="160"/>
    </location>
</feature>
<protein>
    <submittedName>
        <fullName evidence="2">Uncharacterized protein</fullName>
    </submittedName>
</protein>
<dbReference type="EMBL" id="BEZZ01000538">
    <property type="protein sequence ID" value="GCC33693.1"/>
    <property type="molecule type" value="Genomic_DNA"/>
</dbReference>
<dbReference type="Proteomes" id="UP000287033">
    <property type="component" value="Unassembled WGS sequence"/>
</dbReference>
<feature type="compositionally biased region" description="Basic and acidic residues" evidence="1">
    <location>
        <begin position="97"/>
        <end position="111"/>
    </location>
</feature>
<evidence type="ECO:0000313" key="2">
    <source>
        <dbReference type="EMBL" id="GCC33693.1"/>
    </source>
</evidence>
<dbReference type="AlphaFoldDB" id="A0A401STJ4"/>
<evidence type="ECO:0000256" key="1">
    <source>
        <dbReference type="SAM" id="MobiDB-lite"/>
    </source>
</evidence>
<feature type="compositionally biased region" description="Basic and acidic residues" evidence="1">
    <location>
        <begin position="147"/>
        <end position="160"/>
    </location>
</feature>
<organism evidence="2 3">
    <name type="scientific">Chiloscyllium punctatum</name>
    <name type="common">Brownbanded bambooshark</name>
    <name type="synonym">Hemiscyllium punctatum</name>
    <dbReference type="NCBI Taxonomy" id="137246"/>
    <lineage>
        <taxon>Eukaryota</taxon>
        <taxon>Metazoa</taxon>
        <taxon>Chordata</taxon>
        <taxon>Craniata</taxon>
        <taxon>Vertebrata</taxon>
        <taxon>Chondrichthyes</taxon>
        <taxon>Elasmobranchii</taxon>
        <taxon>Galeomorphii</taxon>
        <taxon>Galeoidea</taxon>
        <taxon>Orectolobiformes</taxon>
        <taxon>Hemiscylliidae</taxon>
        <taxon>Chiloscyllium</taxon>
    </lineage>
</organism>
<keyword evidence="3" id="KW-1185">Reference proteome</keyword>
<feature type="compositionally biased region" description="Low complexity" evidence="1">
    <location>
        <begin position="114"/>
        <end position="127"/>
    </location>
</feature>
<sequence length="160" mass="16882">KPVQFSSILKYCPSLEPDCAKGYDIMEHTTAKHKNIASDTKENIGDAKVNNDAKENGEGNASEGKVTSGTKENPSDAKESTDGTPSDNTENDASHCGAKEKTSKRDKKGGDGHSPSSSSSSSSSSSDSEGEGKLRCGERKKKVKQVKGTEGESDKGECKH</sequence>
<accession>A0A401STJ4</accession>
<gene>
    <name evidence="2" type="ORF">chiPu_0012163</name>
</gene>
<dbReference type="OrthoDB" id="10484478at2759"/>
<dbReference type="InterPro" id="IPR030513">
    <property type="entry name" value="Dehydrin_CS"/>
</dbReference>
<dbReference type="PROSITE" id="PS00315">
    <property type="entry name" value="DEHYDRIN_1"/>
    <property type="match status" value="1"/>
</dbReference>
<comment type="caution">
    <text evidence="2">The sequence shown here is derived from an EMBL/GenBank/DDBJ whole genome shotgun (WGS) entry which is preliminary data.</text>
</comment>
<feature type="compositionally biased region" description="Basic and acidic residues" evidence="1">
    <location>
        <begin position="39"/>
        <end position="57"/>
    </location>
</feature>
<evidence type="ECO:0000313" key="3">
    <source>
        <dbReference type="Proteomes" id="UP000287033"/>
    </source>
</evidence>
<proteinExistence type="predicted"/>
<name>A0A401STJ4_CHIPU</name>